<dbReference type="KEGG" id="crq:GCK72_018254"/>
<comment type="similarity">
    <text evidence="2">Belongs to the pterin-4-alpha-carbinolamine dehydratase family.</text>
</comment>
<accession>A0A6A5G9J2</accession>
<reference evidence="6 7" key="1">
    <citation type="submission" date="2019-12" db="EMBL/GenBank/DDBJ databases">
        <title>Chromosome-level assembly of the Caenorhabditis remanei genome.</title>
        <authorList>
            <person name="Teterina A.A."/>
            <person name="Willis J.H."/>
            <person name="Phillips P.C."/>
        </authorList>
    </citation>
    <scope>NUCLEOTIDE SEQUENCE [LARGE SCALE GENOMIC DNA]</scope>
    <source>
        <strain evidence="6 7">PX506</strain>
        <tissue evidence="6">Whole organism</tissue>
    </source>
</reference>
<name>A0A6A5G9J2_CAERE</name>
<dbReference type="GeneID" id="9814825"/>
<dbReference type="GO" id="GO:0006729">
    <property type="term" value="P:tetrahydrobiopterin biosynthetic process"/>
    <property type="evidence" value="ECO:0007669"/>
    <property type="project" value="InterPro"/>
</dbReference>
<dbReference type="EC" id="4.2.1.96" evidence="3"/>
<dbReference type="Proteomes" id="UP000483820">
    <property type="component" value="Chromosome V"/>
</dbReference>
<dbReference type="HAMAP" id="MF_00434">
    <property type="entry name" value="Pterin_4_alpha"/>
    <property type="match status" value="1"/>
</dbReference>
<evidence type="ECO:0000256" key="1">
    <source>
        <dbReference type="ARBA" id="ARBA00001554"/>
    </source>
</evidence>
<dbReference type="EMBL" id="WUAV01000005">
    <property type="protein sequence ID" value="KAF1751700.1"/>
    <property type="molecule type" value="Genomic_DNA"/>
</dbReference>
<dbReference type="InterPro" id="IPR036428">
    <property type="entry name" value="PCD_sf"/>
</dbReference>
<dbReference type="NCBIfam" id="NF002018">
    <property type="entry name" value="PRK00823.1-3"/>
    <property type="match status" value="1"/>
</dbReference>
<dbReference type="GO" id="GO:0008124">
    <property type="term" value="F:4-alpha-hydroxytetrahydrobiopterin dehydratase activity"/>
    <property type="evidence" value="ECO:0007669"/>
    <property type="project" value="UniProtKB-EC"/>
</dbReference>
<comment type="catalytic activity">
    <reaction evidence="1">
        <text>(4aS,6R)-4a-hydroxy-L-erythro-5,6,7,8-tetrahydrobiopterin = (6R)-L-erythro-6,7-dihydrobiopterin + H2O</text>
        <dbReference type="Rhea" id="RHEA:11920"/>
        <dbReference type="ChEBI" id="CHEBI:15377"/>
        <dbReference type="ChEBI" id="CHEBI:15642"/>
        <dbReference type="ChEBI" id="CHEBI:43120"/>
        <dbReference type="EC" id="4.2.1.96"/>
    </reaction>
</comment>
<dbReference type="PANTHER" id="PTHR12599">
    <property type="entry name" value="PTERIN-4-ALPHA-CARBINOLAMINE DEHYDRATASE"/>
    <property type="match status" value="1"/>
</dbReference>
<proteinExistence type="inferred from homology"/>
<keyword evidence="4" id="KW-0456">Lyase</keyword>
<evidence type="ECO:0000256" key="3">
    <source>
        <dbReference type="ARBA" id="ARBA00013252"/>
    </source>
</evidence>
<dbReference type="Gene3D" id="3.30.1360.20">
    <property type="entry name" value="Transcriptional coactivator/pterin dehydratase"/>
    <property type="match status" value="1"/>
</dbReference>
<dbReference type="CTD" id="9814825"/>
<dbReference type="Pfam" id="PF01329">
    <property type="entry name" value="Pterin_4a"/>
    <property type="match status" value="1"/>
</dbReference>
<dbReference type="RefSeq" id="XP_003114293.2">
    <property type="nucleotide sequence ID" value="XM_003114245.2"/>
</dbReference>
<evidence type="ECO:0000256" key="4">
    <source>
        <dbReference type="ARBA" id="ARBA00023239"/>
    </source>
</evidence>
<evidence type="ECO:0000256" key="2">
    <source>
        <dbReference type="ARBA" id="ARBA00006472"/>
    </source>
</evidence>
<dbReference type="SUPFAM" id="SSF55248">
    <property type="entry name" value="PCD-like"/>
    <property type="match status" value="1"/>
</dbReference>
<dbReference type="InterPro" id="IPR001533">
    <property type="entry name" value="Pterin_deHydtase"/>
</dbReference>
<gene>
    <name evidence="6" type="ORF">GCK72_018254</name>
</gene>
<sequence>MEVTVELHDQSVLNEDIIDVNRYRTRGLLPLIEIPCCLSPSFGSEDFEGAAEPPLGVFLERWKLAKSKKIGLFGIGMKAGGRLATGIVFLSLSDSRTFHDRHSLTVSKSGRSSIVLATSVSVLISPAATANRAARTEIFAESTSDLSSFNDDWLSFVIVVESKKVLWFALLFALRVFNYGQITRRCSVHFQEFQISLNRLENSCISIFGSLATNNIRDTINSCFLLTESGRNVQLPGLKSSGWEIAEGRDAIQKEFTFKDFNEAFGFMTRVAMKADKMDHHPEWFNVYNKVNVTLSTHDCGGLSQNDVQLAIFMEYVVNN</sequence>
<organism evidence="6 7">
    <name type="scientific">Caenorhabditis remanei</name>
    <name type="common">Caenorhabditis vulgaris</name>
    <dbReference type="NCBI Taxonomy" id="31234"/>
    <lineage>
        <taxon>Eukaryota</taxon>
        <taxon>Metazoa</taxon>
        <taxon>Ecdysozoa</taxon>
        <taxon>Nematoda</taxon>
        <taxon>Chromadorea</taxon>
        <taxon>Rhabditida</taxon>
        <taxon>Rhabditina</taxon>
        <taxon>Rhabditomorpha</taxon>
        <taxon>Rhabditoidea</taxon>
        <taxon>Rhabditidae</taxon>
        <taxon>Peloderinae</taxon>
        <taxon>Caenorhabditis</taxon>
    </lineage>
</organism>
<evidence type="ECO:0000313" key="6">
    <source>
        <dbReference type="EMBL" id="KAF1751700.1"/>
    </source>
</evidence>
<comment type="caution">
    <text evidence="6">The sequence shown here is derived from an EMBL/GenBank/DDBJ whole genome shotgun (WGS) entry which is preliminary data.</text>
</comment>
<evidence type="ECO:0000313" key="7">
    <source>
        <dbReference type="Proteomes" id="UP000483820"/>
    </source>
</evidence>
<evidence type="ECO:0000256" key="5">
    <source>
        <dbReference type="ARBA" id="ARBA00030497"/>
    </source>
</evidence>
<dbReference type="NCBIfam" id="NF002020">
    <property type="entry name" value="PRK00823.1-5"/>
    <property type="match status" value="1"/>
</dbReference>
<dbReference type="PANTHER" id="PTHR12599:SF0">
    <property type="entry name" value="PTERIN-4-ALPHA-CARBINOLAMINE DEHYDRATASE"/>
    <property type="match status" value="1"/>
</dbReference>
<protein>
    <recommendedName>
        <fullName evidence="3">4a-hydroxytetrahydrobiopterin dehydratase</fullName>
        <ecNumber evidence="3">4.2.1.96</ecNumber>
    </recommendedName>
    <alternativeName>
        <fullName evidence="5">4-alpha-hydroxy-tetrahydropterin dehydratase</fullName>
    </alternativeName>
</protein>
<dbReference type="CDD" id="cd00914">
    <property type="entry name" value="PCD_DCoH_subfamily_b"/>
    <property type="match status" value="1"/>
</dbReference>
<dbReference type="AlphaFoldDB" id="A0A6A5G9J2"/>